<feature type="domain" description="Peptidase M1 membrane alanine aminopeptidase" evidence="10">
    <location>
        <begin position="38"/>
        <end position="246"/>
    </location>
</feature>
<dbReference type="EMBL" id="JBHFQA010000014">
    <property type="protein sequence ID" value="KAL2088225.1"/>
    <property type="molecule type" value="Genomic_DNA"/>
</dbReference>
<dbReference type="GO" id="GO:0008237">
    <property type="term" value="F:metallopeptidase activity"/>
    <property type="evidence" value="ECO:0007669"/>
    <property type="project" value="UniProtKB-KW"/>
</dbReference>
<comment type="caution">
    <text evidence="11">The sequence shown here is derived from an EMBL/GenBank/DDBJ whole genome shotgun (WGS) entry which is preliminary data.</text>
</comment>
<feature type="active site" description="Proton acceptor" evidence="7">
    <location>
        <position position="96"/>
    </location>
</feature>
<evidence type="ECO:0000256" key="5">
    <source>
        <dbReference type="ARBA" id="ARBA00022833"/>
    </source>
</evidence>
<dbReference type="GO" id="GO:0006508">
    <property type="term" value="P:proteolysis"/>
    <property type="evidence" value="ECO:0007669"/>
    <property type="project" value="UniProtKB-KW"/>
</dbReference>
<dbReference type="AlphaFoldDB" id="A0ABD1JNI1"/>
<dbReference type="InterPro" id="IPR050344">
    <property type="entry name" value="Peptidase_M1_aminopeptidases"/>
</dbReference>
<dbReference type="InterPro" id="IPR034016">
    <property type="entry name" value="M1_APN-typ"/>
</dbReference>
<dbReference type="InterPro" id="IPR014782">
    <property type="entry name" value="Peptidase_M1_dom"/>
</dbReference>
<feature type="site" description="Transition state stabilizer" evidence="9">
    <location>
        <position position="182"/>
    </location>
</feature>
<evidence type="ECO:0000313" key="11">
    <source>
        <dbReference type="EMBL" id="KAL2088225.1"/>
    </source>
</evidence>
<dbReference type="GO" id="GO:0046872">
    <property type="term" value="F:metal ion binding"/>
    <property type="evidence" value="ECO:0007669"/>
    <property type="project" value="UniProtKB-KW"/>
</dbReference>
<keyword evidence="4" id="KW-0378">Hydrolase</keyword>
<keyword evidence="5 8" id="KW-0862">Zinc</keyword>
<evidence type="ECO:0000256" key="7">
    <source>
        <dbReference type="PIRSR" id="PIRSR634016-1"/>
    </source>
</evidence>
<sequence length="307" mass="35487">MMAVTFPIQHRIAQHSVERRGAERPGPRTETAGLSALRYTLAYQCYATHLLAVPKHPYAAMENWGLSVFVEQKILLDPEISSFSYQMDLTMVVVHEICHQWFGDLVTPAWWEDVWLKEGFAHFFEYVGTDFLFPKWNMEKQRFLTDVLHEVMLLDGLASSHPISQEVYEATDIDRVFDWIAYKKGAALIRMLANVMGQAVFQRGLNDYLMTHMYGNAARDDLWNKFSEAMQREGKDINIKEVMDRWTLQMGYPVVTISKNESLGHAVTISQEHFVYDMDAKMRDPELANRSLPCPPVIMVAFELRVL</sequence>
<evidence type="ECO:0000256" key="9">
    <source>
        <dbReference type="PIRSR" id="PIRSR634016-4"/>
    </source>
</evidence>
<evidence type="ECO:0000256" key="3">
    <source>
        <dbReference type="ARBA" id="ARBA00022723"/>
    </source>
</evidence>
<evidence type="ECO:0000256" key="6">
    <source>
        <dbReference type="ARBA" id="ARBA00023049"/>
    </source>
</evidence>
<dbReference type="InterPro" id="IPR027268">
    <property type="entry name" value="Peptidase_M4/M1_CTD_sf"/>
</dbReference>
<feature type="binding site" evidence="8">
    <location>
        <position position="99"/>
    </location>
    <ligand>
        <name>Zn(2+)</name>
        <dbReference type="ChEBI" id="CHEBI:29105"/>
        <note>catalytic</note>
    </ligand>
</feature>
<dbReference type="PANTHER" id="PTHR11533">
    <property type="entry name" value="PROTEASE M1 ZINC METALLOPROTEASE"/>
    <property type="match status" value="1"/>
</dbReference>
<dbReference type="Pfam" id="PF01433">
    <property type="entry name" value="Peptidase_M1"/>
    <property type="match status" value="1"/>
</dbReference>
<protein>
    <recommendedName>
        <fullName evidence="10">Peptidase M1 membrane alanine aminopeptidase domain-containing protein</fullName>
    </recommendedName>
</protein>
<dbReference type="CDD" id="cd09601">
    <property type="entry name" value="M1_APN-Q_like"/>
    <property type="match status" value="1"/>
</dbReference>
<evidence type="ECO:0000256" key="1">
    <source>
        <dbReference type="ARBA" id="ARBA00010136"/>
    </source>
</evidence>
<accession>A0ABD1JNI1</accession>
<proteinExistence type="inferred from homology"/>
<reference evidence="11 12" key="1">
    <citation type="submission" date="2024-09" db="EMBL/GenBank/DDBJ databases">
        <title>A chromosome-level genome assembly of Gray's grenadier anchovy, Coilia grayii.</title>
        <authorList>
            <person name="Fu Z."/>
        </authorList>
    </citation>
    <scope>NUCLEOTIDE SEQUENCE [LARGE SCALE GENOMIC DNA]</scope>
    <source>
        <strain evidence="11">G4</strain>
        <tissue evidence="11">Muscle</tissue>
    </source>
</reference>
<evidence type="ECO:0000256" key="8">
    <source>
        <dbReference type="PIRSR" id="PIRSR634016-3"/>
    </source>
</evidence>
<evidence type="ECO:0000256" key="2">
    <source>
        <dbReference type="ARBA" id="ARBA00022670"/>
    </source>
</evidence>
<dbReference type="FunFam" id="1.10.390.10:FF:000008">
    <property type="entry name" value="Thyrotropin-releasing hormone-degrading ectoenzyme"/>
    <property type="match status" value="1"/>
</dbReference>
<keyword evidence="2" id="KW-0645">Protease</keyword>
<feature type="binding site" evidence="8">
    <location>
        <position position="95"/>
    </location>
    <ligand>
        <name>Zn(2+)</name>
        <dbReference type="ChEBI" id="CHEBI:29105"/>
        <note>catalytic</note>
    </ligand>
</feature>
<evidence type="ECO:0000259" key="10">
    <source>
        <dbReference type="Pfam" id="PF01433"/>
    </source>
</evidence>
<comment type="cofactor">
    <cofactor evidence="8">
        <name>Zn(2+)</name>
        <dbReference type="ChEBI" id="CHEBI:29105"/>
    </cofactor>
    <text evidence="8">Binds 1 zinc ion per subunit.</text>
</comment>
<dbReference type="SUPFAM" id="SSF55486">
    <property type="entry name" value="Metalloproteases ('zincins'), catalytic domain"/>
    <property type="match status" value="1"/>
</dbReference>
<feature type="binding site" evidence="8">
    <location>
        <position position="118"/>
    </location>
    <ligand>
        <name>Zn(2+)</name>
        <dbReference type="ChEBI" id="CHEBI:29105"/>
        <note>catalytic</note>
    </ligand>
</feature>
<dbReference type="Proteomes" id="UP001591681">
    <property type="component" value="Unassembled WGS sequence"/>
</dbReference>
<gene>
    <name evidence="11" type="ORF">ACEWY4_017053</name>
</gene>
<dbReference type="InterPro" id="IPR001930">
    <property type="entry name" value="Peptidase_M1"/>
</dbReference>
<dbReference type="PRINTS" id="PR00756">
    <property type="entry name" value="ALADIPTASE"/>
</dbReference>
<keyword evidence="12" id="KW-1185">Reference proteome</keyword>
<organism evidence="11 12">
    <name type="scientific">Coilia grayii</name>
    <name type="common">Gray's grenadier anchovy</name>
    <dbReference type="NCBI Taxonomy" id="363190"/>
    <lineage>
        <taxon>Eukaryota</taxon>
        <taxon>Metazoa</taxon>
        <taxon>Chordata</taxon>
        <taxon>Craniata</taxon>
        <taxon>Vertebrata</taxon>
        <taxon>Euteleostomi</taxon>
        <taxon>Actinopterygii</taxon>
        <taxon>Neopterygii</taxon>
        <taxon>Teleostei</taxon>
        <taxon>Clupei</taxon>
        <taxon>Clupeiformes</taxon>
        <taxon>Clupeoidei</taxon>
        <taxon>Engraulidae</taxon>
        <taxon>Coilinae</taxon>
        <taxon>Coilia</taxon>
    </lineage>
</organism>
<evidence type="ECO:0000313" key="12">
    <source>
        <dbReference type="Proteomes" id="UP001591681"/>
    </source>
</evidence>
<dbReference type="Gene3D" id="1.10.390.10">
    <property type="entry name" value="Neutral Protease Domain 2"/>
    <property type="match status" value="1"/>
</dbReference>
<evidence type="ECO:0000256" key="4">
    <source>
        <dbReference type="ARBA" id="ARBA00022801"/>
    </source>
</evidence>
<name>A0ABD1JNI1_9TELE</name>
<comment type="similarity">
    <text evidence="1">Belongs to the peptidase M1 family.</text>
</comment>
<dbReference type="PANTHER" id="PTHR11533:SF294">
    <property type="entry name" value="THYROTROPIN-RELEASING HORMONE-DEGRADING ECTOENZYME"/>
    <property type="match status" value="1"/>
</dbReference>
<keyword evidence="6" id="KW-0482">Metalloprotease</keyword>
<keyword evidence="3 8" id="KW-0479">Metal-binding</keyword>